<evidence type="ECO:0000256" key="14">
    <source>
        <dbReference type="ARBA" id="ARBA00022859"/>
    </source>
</evidence>
<comment type="function">
    <text evidence="21">Involved in DNA damage-induced apoptosis: following DNA damage, accumulates in the nucleus and forms a complex with p300/EP300, enhancing p300/EP300-mediated p53/TP53 acetylation leading to increase p53/TP53 transcriptional activity. When nuclear, may also act as a component of some chromatin regulator complex that regulates histone 3 'Lys-4' dimethylation (H3K4me2).</text>
</comment>
<accession>A0A6F9D875</accession>
<evidence type="ECO:0000256" key="5">
    <source>
        <dbReference type="ARBA" id="ARBA00021614"/>
    </source>
</evidence>
<dbReference type="GO" id="GO:0031593">
    <property type="term" value="F:polyubiquitin modification-dependent protein binding"/>
    <property type="evidence" value="ECO:0007669"/>
    <property type="project" value="TreeGrafter"/>
</dbReference>
<evidence type="ECO:0000256" key="17">
    <source>
        <dbReference type="ARBA" id="ARBA00023186"/>
    </source>
</evidence>
<evidence type="ECO:0000256" key="23">
    <source>
        <dbReference type="SAM" id="MobiDB-lite"/>
    </source>
</evidence>
<organism evidence="25">
    <name type="scientific">Phallusia mammillata</name>
    <dbReference type="NCBI Taxonomy" id="59560"/>
    <lineage>
        <taxon>Eukaryota</taxon>
        <taxon>Metazoa</taxon>
        <taxon>Chordata</taxon>
        <taxon>Tunicata</taxon>
        <taxon>Ascidiacea</taxon>
        <taxon>Phlebobranchia</taxon>
        <taxon>Ascidiidae</taxon>
        <taxon>Phallusia</taxon>
    </lineage>
</organism>
<dbReference type="GO" id="GO:0005576">
    <property type="term" value="C:extracellular region"/>
    <property type="evidence" value="ECO:0007669"/>
    <property type="project" value="UniProtKB-SubCell"/>
</dbReference>
<proteinExistence type="evidence at transcript level"/>
<evidence type="ECO:0000256" key="1">
    <source>
        <dbReference type="ARBA" id="ARBA00002067"/>
    </source>
</evidence>
<feature type="region of interest" description="Disordered" evidence="23">
    <location>
        <begin position="467"/>
        <end position="523"/>
    </location>
</feature>
<keyword evidence="8" id="KW-0964">Secreted</keyword>
<dbReference type="PANTHER" id="PTHR15204:SF0">
    <property type="entry name" value="LARGE PROLINE-RICH PROTEIN BAG6"/>
    <property type="match status" value="1"/>
</dbReference>
<dbReference type="Pfam" id="PF12057">
    <property type="entry name" value="BAG6"/>
    <property type="match status" value="1"/>
</dbReference>
<keyword evidence="7" id="KW-0963">Cytoplasm</keyword>
<evidence type="ECO:0000256" key="13">
    <source>
        <dbReference type="ARBA" id="ARBA00022853"/>
    </source>
</evidence>
<evidence type="ECO:0000256" key="7">
    <source>
        <dbReference type="ARBA" id="ARBA00022490"/>
    </source>
</evidence>
<keyword evidence="16" id="KW-0007">Acetylation</keyword>
<dbReference type="InterPro" id="IPR019954">
    <property type="entry name" value="Ubiquitin_CS"/>
</dbReference>
<keyword evidence="17" id="KW-0143">Chaperone</keyword>
<evidence type="ECO:0000256" key="21">
    <source>
        <dbReference type="ARBA" id="ARBA00046003"/>
    </source>
</evidence>
<evidence type="ECO:0000256" key="4">
    <source>
        <dbReference type="ARBA" id="ARBA00004550"/>
    </source>
</evidence>
<keyword evidence="12" id="KW-0221">Differentiation</keyword>
<dbReference type="EMBL" id="LR783261">
    <property type="protein sequence ID" value="CAB3225062.1"/>
    <property type="molecule type" value="mRNA"/>
</dbReference>
<dbReference type="PROSITE" id="PS50053">
    <property type="entry name" value="UBIQUITIN_2"/>
    <property type="match status" value="1"/>
</dbReference>
<gene>
    <name evidence="25" type="primary">Bag6</name>
</gene>
<comment type="subunit">
    <text evidence="22">Component of the BAG6/BAT3 complex, also named BAT3 complex, at least composed of BAG6, UBL4A and GET4/TRC35. Interacts with GET4; the interaction is direct and localizes BAG6 in the cytosol. Interacts with UBL4A; the interaction is direct and required for UBL4A protein stability. Interacts with AIFM1. Interacts with HSPA2. Interacts with CTCFL. Interacts with p300/EP300. Interacts (via ubiquitin-like domain) with RNF126; required for BAG6-dependent ubiquitination of proteins mislocalized to the cytosol. Interacts (via ubiquitin-like domain) with SGTA; SGTA competes with RNF126 by binding the same region of BAG6, thereby promoting deubiquitination of BAG6-target proteins and rescuing them from degradation. Interacts with ricin A chain. Interacts with VCP and AMFR; both form the VCP/p97-AMFR/gp78 complex. Interacts with SYVN1. Interacts with USP13; the interaction is direct and may mediate UBL4A deubiquitination. Interacts with ZFAND2B. Interacts with KPNA2. Interacts with UBQLN4.</text>
</comment>
<feature type="region of interest" description="Disordered" evidence="23">
    <location>
        <begin position="78"/>
        <end position="99"/>
    </location>
</feature>
<comment type="subcellular location">
    <subcellularLocation>
        <location evidence="3">Cytoplasm</location>
        <location evidence="3">Cytosol</location>
    </subcellularLocation>
    <subcellularLocation>
        <location evidence="2">Nucleus</location>
    </subcellularLocation>
    <subcellularLocation>
        <location evidence="4">Secreted</location>
        <location evidence="4">Extracellular exosome</location>
    </subcellularLocation>
</comment>
<feature type="region of interest" description="Disordered" evidence="23">
    <location>
        <begin position="1092"/>
        <end position="1111"/>
    </location>
</feature>
<dbReference type="SMART" id="SM00213">
    <property type="entry name" value="UBQ"/>
    <property type="match status" value="1"/>
</dbReference>
<keyword evidence="11" id="KW-0677">Repeat</keyword>
<dbReference type="GO" id="GO:0071818">
    <property type="term" value="C:BAT3 complex"/>
    <property type="evidence" value="ECO:0007669"/>
    <property type="project" value="TreeGrafter"/>
</dbReference>
<sequence length="1155" mass="124581">MKIVVKTMDSRSSTFTVAEQTSVREFKQTISSEVNVPPDRQRLIFQGRVLSDDFKLNKDHDGKVLHLVQRLPVSASSVASSTSSSTNTSAPSQPSQAQNANMFPTNQLAQVFQQALGSLGSVISGGNVAPPVISGTVLSTDGMGPNNQAIDFHIEVGSTSVNQQTPPTSNAMTNPTIATIQHEQRTFSAPRRQFDRVQHLLFHLNEALTKLETNNPNLSTGSAAAAASTSAATVAFVDGSLTSEVVCASESVQDSATTEGGDAAGGENDMETNPPEPPSTSSASASTDSSLRNRHPTLKELGKVYRDVIKAKQRLNPFLEYMADFLEKDPAFTSTESTEFRSTSRSLSLILQCQRLLSQIHGILSQVAIPLSRTPPRTMLISASQPNIPAGVRRHGVPGHPTQMPRPMPRGARPVRPNVEISATPWVPLPNQMGQRPGQGGGPQIRMVRMSAPIGPGGFQPPLLQFPHPQFVPNAPTYRPNAGGNAPRPTTAHSQPPRPAAQNQRPVAPVIPTPAPSQPESSITVDRPRYNVEVNASIQPYIHISVNPNNPQTSASQSQPASATANVSRMEVDFDSLPSFEPVVSSAQTITSGTSGTLPNLPNIPGLSTERLHNLIMDSVRQATDGQVPTPMVVEGQAGGQNQIASNVSNMVGQAVYNAVFNHLSGSSSTSASASTPGTTNTATTSQADQTPTTSTTATSSQPSPSEAMDYNQSSSVASSSSQETPKVDRDISADGLDKIISGGGFGSLSPKETAKPDTPGTSNDRGKIEVMKIIKDEIKSRGSLKSPLEDQPGTSKRKPMGRISLNPEDVKVPTGSMASMNDLARQLGYDFPSIESVTSNMAEKIMLVCGEEITNDESFEFFRGDIRPLQKLRLPLQKLFSKEFFKGKKPTLDDIKMAGEVLSESYEPSVIKFFLRSKSKNDIDSAKSNLALHKFFITKAMEFVFLADDSSYAQDFDKHIRYTLAVWVRLNEQILKGGRRTFAKVVLATNDIFSMMHDPLTILSRGLLRYEGNDEHPILKLFEALANFAPISQKDIDQFIVKWGDKQKVVDDAVQAIMDVIEAGTARIDAETARKKAAEEKAAKEAAAEMKTAEANTSSAEVPDENAWKKEVSPEWVETIVNDIEKQKSVPPQAPFSEAYMAGMPASKRRKIIA</sequence>
<feature type="compositionally biased region" description="Low complexity" evidence="23">
    <location>
        <begin position="78"/>
        <end position="96"/>
    </location>
</feature>
<dbReference type="SUPFAM" id="SSF54236">
    <property type="entry name" value="Ubiquitin-like"/>
    <property type="match status" value="1"/>
</dbReference>
<evidence type="ECO:0000313" key="25">
    <source>
        <dbReference type="EMBL" id="CAB3225062.1"/>
    </source>
</evidence>
<evidence type="ECO:0000256" key="22">
    <source>
        <dbReference type="ARBA" id="ARBA00046936"/>
    </source>
</evidence>
<evidence type="ECO:0000256" key="15">
    <source>
        <dbReference type="ARBA" id="ARBA00022871"/>
    </source>
</evidence>
<dbReference type="Pfam" id="PF00240">
    <property type="entry name" value="ubiquitin"/>
    <property type="match status" value="1"/>
</dbReference>
<keyword evidence="6" id="KW-0813">Transport</keyword>
<feature type="compositionally biased region" description="Low complexity" evidence="23">
    <location>
        <begin position="256"/>
        <end position="267"/>
    </location>
</feature>
<dbReference type="GO" id="GO:0051787">
    <property type="term" value="F:misfolded protein binding"/>
    <property type="evidence" value="ECO:0007669"/>
    <property type="project" value="TreeGrafter"/>
</dbReference>
<feature type="domain" description="Ubiquitin-like" evidence="24">
    <location>
        <begin position="1"/>
        <end position="58"/>
    </location>
</feature>
<dbReference type="InterPro" id="IPR021925">
    <property type="entry name" value="BAG6"/>
</dbReference>
<dbReference type="GO" id="GO:0006325">
    <property type="term" value="P:chromatin organization"/>
    <property type="evidence" value="ECO:0007669"/>
    <property type="project" value="UniProtKB-KW"/>
</dbReference>
<evidence type="ECO:0000256" key="6">
    <source>
        <dbReference type="ARBA" id="ARBA00022448"/>
    </source>
</evidence>
<dbReference type="GO" id="GO:0005634">
    <property type="term" value="C:nucleus"/>
    <property type="evidence" value="ECO:0007669"/>
    <property type="project" value="UniProtKB-SubCell"/>
</dbReference>
<keyword evidence="14" id="KW-0391">Immunity</keyword>
<evidence type="ECO:0000256" key="11">
    <source>
        <dbReference type="ARBA" id="ARBA00022737"/>
    </source>
</evidence>
<dbReference type="InterPro" id="IPR000626">
    <property type="entry name" value="Ubiquitin-like_dom"/>
</dbReference>
<evidence type="ECO:0000256" key="16">
    <source>
        <dbReference type="ARBA" id="ARBA00022990"/>
    </source>
</evidence>
<keyword evidence="9" id="KW-0597">Phosphoprotein</keyword>
<evidence type="ECO:0000259" key="24">
    <source>
        <dbReference type="PROSITE" id="PS50053"/>
    </source>
</evidence>
<feature type="compositionally biased region" description="Basic and acidic residues" evidence="23">
    <location>
        <begin position="726"/>
        <end position="738"/>
    </location>
</feature>
<feature type="region of interest" description="Disordered" evidence="23">
    <location>
        <begin position="248"/>
        <end position="297"/>
    </location>
</feature>
<feature type="compositionally biased region" description="Low complexity" evidence="23">
    <location>
        <begin position="279"/>
        <end position="290"/>
    </location>
</feature>
<feature type="region of interest" description="Disordered" evidence="23">
    <location>
        <begin position="780"/>
        <end position="815"/>
    </location>
</feature>
<evidence type="ECO:0000256" key="8">
    <source>
        <dbReference type="ARBA" id="ARBA00022525"/>
    </source>
</evidence>
<dbReference type="GO" id="GO:0002376">
    <property type="term" value="P:immune system process"/>
    <property type="evidence" value="ECO:0007669"/>
    <property type="project" value="UniProtKB-KW"/>
</dbReference>
<protein>
    <recommendedName>
        <fullName evidence="5">Large proline-rich protein BAG6</fullName>
    </recommendedName>
    <alternativeName>
        <fullName evidence="20">BCL2-associated athanogene 6</fullName>
    </alternativeName>
    <alternativeName>
        <fullName evidence="19">HLA-B-associated transcript 3</fullName>
    </alternativeName>
</protein>
<dbReference type="AlphaFoldDB" id="A0A6F9D875"/>
<dbReference type="GO" id="GO:0036503">
    <property type="term" value="P:ERAD pathway"/>
    <property type="evidence" value="ECO:0007669"/>
    <property type="project" value="TreeGrafter"/>
</dbReference>
<evidence type="ECO:0000256" key="10">
    <source>
        <dbReference type="ARBA" id="ARBA00022703"/>
    </source>
</evidence>
<dbReference type="PANTHER" id="PTHR15204">
    <property type="entry name" value="LARGE PROLINE-RICH PROTEIN BAG6"/>
    <property type="match status" value="1"/>
</dbReference>
<reference evidence="25" key="1">
    <citation type="submission" date="2020-04" db="EMBL/GenBank/DDBJ databases">
        <authorList>
            <person name="Neveu A P."/>
        </authorList>
    </citation>
    <scope>NUCLEOTIDE SEQUENCE</scope>
    <source>
        <tissue evidence="25">Whole embryo</tissue>
    </source>
</reference>
<evidence type="ECO:0000256" key="2">
    <source>
        <dbReference type="ARBA" id="ARBA00004123"/>
    </source>
</evidence>
<dbReference type="InterPro" id="IPR029071">
    <property type="entry name" value="Ubiquitin-like_domsf"/>
</dbReference>
<keyword evidence="10" id="KW-0053">Apoptosis</keyword>
<dbReference type="Gene3D" id="3.10.20.90">
    <property type="entry name" value="Phosphatidylinositol 3-kinase Catalytic Subunit, Chain A, domain 1"/>
    <property type="match status" value="1"/>
</dbReference>
<evidence type="ECO:0000256" key="3">
    <source>
        <dbReference type="ARBA" id="ARBA00004514"/>
    </source>
</evidence>
<keyword evidence="18" id="KW-0539">Nucleus</keyword>
<feature type="region of interest" description="Disordered" evidence="23">
    <location>
        <begin position="666"/>
        <end position="768"/>
    </location>
</feature>
<evidence type="ECO:0000256" key="19">
    <source>
        <dbReference type="ARBA" id="ARBA00029739"/>
    </source>
</evidence>
<name>A0A6F9D875_9ASCI</name>
<dbReference type="PROSITE" id="PS00299">
    <property type="entry name" value="UBIQUITIN_1"/>
    <property type="match status" value="1"/>
</dbReference>
<comment type="function">
    <text evidence="1">Released extracellularly via exosomes, it is a ligand of the natural killer/NK cells receptor NCR3 and stimulates NK cells cytotoxicity. It may thereby trigger NK cells cytotoxicity against neighboring tumor cells and immature myeloid dendritic cells (DC).</text>
</comment>
<evidence type="ECO:0000256" key="9">
    <source>
        <dbReference type="ARBA" id="ARBA00022553"/>
    </source>
</evidence>
<dbReference type="GO" id="GO:0030154">
    <property type="term" value="P:cell differentiation"/>
    <property type="evidence" value="ECO:0007669"/>
    <property type="project" value="UniProtKB-KW"/>
</dbReference>
<keyword evidence="15" id="KW-0744">Spermatogenesis</keyword>
<feature type="compositionally biased region" description="Low complexity" evidence="23">
    <location>
        <begin position="666"/>
        <end position="706"/>
    </location>
</feature>
<evidence type="ECO:0000256" key="12">
    <source>
        <dbReference type="ARBA" id="ARBA00022782"/>
    </source>
</evidence>
<keyword evidence="13" id="KW-0156">Chromatin regulator</keyword>
<evidence type="ECO:0000256" key="20">
    <source>
        <dbReference type="ARBA" id="ARBA00030033"/>
    </source>
</evidence>
<dbReference type="GO" id="GO:0007283">
    <property type="term" value="P:spermatogenesis"/>
    <property type="evidence" value="ECO:0007669"/>
    <property type="project" value="UniProtKB-KW"/>
</dbReference>
<dbReference type="GO" id="GO:0006915">
    <property type="term" value="P:apoptotic process"/>
    <property type="evidence" value="ECO:0007669"/>
    <property type="project" value="UniProtKB-KW"/>
</dbReference>
<evidence type="ECO:0000256" key="18">
    <source>
        <dbReference type="ARBA" id="ARBA00023242"/>
    </source>
</evidence>